<evidence type="ECO:0000313" key="2">
    <source>
        <dbReference type="Proteomes" id="UP001230649"/>
    </source>
</evidence>
<comment type="caution">
    <text evidence="1">The sequence shown here is derived from an EMBL/GenBank/DDBJ whole genome shotgun (WGS) entry which is preliminary data.</text>
</comment>
<keyword evidence="2" id="KW-1185">Reference proteome</keyword>
<gene>
    <name evidence="1" type="ORF">QFC20_001070</name>
</gene>
<dbReference type="EMBL" id="JASBWS010000006">
    <property type="protein sequence ID" value="KAJ9115203.1"/>
    <property type="molecule type" value="Genomic_DNA"/>
</dbReference>
<accession>A0ACC2WUT5</accession>
<organism evidence="1 2">
    <name type="scientific">Naganishia adeliensis</name>
    <dbReference type="NCBI Taxonomy" id="92952"/>
    <lineage>
        <taxon>Eukaryota</taxon>
        <taxon>Fungi</taxon>
        <taxon>Dikarya</taxon>
        <taxon>Basidiomycota</taxon>
        <taxon>Agaricomycotina</taxon>
        <taxon>Tremellomycetes</taxon>
        <taxon>Filobasidiales</taxon>
        <taxon>Filobasidiaceae</taxon>
        <taxon>Naganishia</taxon>
    </lineage>
</organism>
<sequence>MARQLTHPSALATHSEHLTTRSNELSIALNSAISDHATVDDAVHKLRTLVPDVIRLRGLVDGRDIQKGVVGRFGYAQDVEEDEEVLKARLGVVGRVGEVFGTSERVGGKVRRLDGRLGRVREAVARVGEVMEFKRESSPSEAEKLSRAKREYTAERLFRAQRASSVSRAQRESSRAQREPSFRAQREYAAATLPSTARIPSEEGTTDR</sequence>
<name>A0ACC2WUT5_9TREE</name>
<dbReference type="Proteomes" id="UP001230649">
    <property type="component" value="Unassembled WGS sequence"/>
</dbReference>
<evidence type="ECO:0000313" key="1">
    <source>
        <dbReference type="EMBL" id="KAJ9115203.1"/>
    </source>
</evidence>
<proteinExistence type="predicted"/>
<reference evidence="1" key="1">
    <citation type="submission" date="2023-04" db="EMBL/GenBank/DDBJ databases">
        <title>Draft Genome sequencing of Naganishia species isolated from polar environments using Oxford Nanopore Technology.</title>
        <authorList>
            <person name="Leo P."/>
            <person name="Venkateswaran K."/>
        </authorList>
    </citation>
    <scope>NUCLEOTIDE SEQUENCE</scope>
    <source>
        <strain evidence="1">MNA-CCFEE 5262</strain>
    </source>
</reference>
<protein>
    <submittedName>
        <fullName evidence="1">Uncharacterized protein</fullName>
    </submittedName>
</protein>